<dbReference type="CDD" id="cd12307">
    <property type="entry name" value="RRM_NIFK_like"/>
    <property type="match status" value="1"/>
</dbReference>
<proteinExistence type="predicted"/>
<protein>
    <recommendedName>
        <fullName evidence="6">RRM domain-containing protein</fullName>
    </recommendedName>
</protein>
<feature type="compositionally biased region" description="Acidic residues" evidence="5">
    <location>
        <begin position="310"/>
        <end position="322"/>
    </location>
</feature>
<evidence type="ECO:0000256" key="2">
    <source>
        <dbReference type="ARBA" id="ARBA00022884"/>
    </source>
</evidence>
<reference evidence="7" key="1">
    <citation type="submission" date="2016-10" db="EMBL/GenBank/DDBJ databases">
        <title>Phylogenomic data for the living fossil Bartheletia paradoxa suggests that the early evolutionary history of major basidiomycete lineages might not be bifurcate.</title>
        <authorList>
            <person name="Mishra B."/>
            <person name="Choi Y.-J."/>
            <person name="Bauer R."/>
            <person name="Thines M."/>
        </authorList>
    </citation>
    <scope>NUCLEOTIDE SEQUENCE</scope>
</reference>
<dbReference type="PANTHER" id="PTHR46754">
    <property type="entry name" value="MKI67 FHA DOMAIN-INTERACTING NUCLEOLAR PHOSPHOPROTEIN"/>
    <property type="match status" value="1"/>
</dbReference>
<dbReference type="InterPro" id="IPR000504">
    <property type="entry name" value="RRM_dom"/>
</dbReference>
<evidence type="ECO:0000259" key="6">
    <source>
        <dbReference type="PROSITE" id="PS50102"/>
    </source>
</evidence>
<evidence type="ECO:0000256" key="4">
    <source>
        <dbReference type="PROSITE-ProRule" id="PRU00176"/>
    </source>
</evidence>
<dbReference type="EMBL" id="KY000296">
    <property type="protein sequence ID" value="ASF90242.1"/>
    <property type="molecule type" value="Genomic_DNA"/>
</dbReference>
<keyword evidence="2 4" id="KW-0694">RNA-binding</keyword>
<evidence type="ECO:0000256" key="3">
    <source>
        <dbReference type="ARBA" id="ARBA00023242"/>
    </source>
</evidence>
<feature type="region of interest" description="Disordered" evidence="5">
    <location>
        <begin position="1"/>
        <end position="30"/>
    </location>
</feature>
<dbReference type="PROSITE" id="PS50102">
    <property type="entry name" value="RRM"/>
    <property type="match status" value="1"/>
</dbReference>
<dbReference type="SUPFAM" id="SSF54928">
    <property type="entry name" value="RNA-binding domain, RBD"/>
    <property type="match status" value="1"/>
</dbReference>
<feature type="region of interest" description="Disordered" evidence="5">
    <location>
        <begin position="158"/>
        <end position="177"/>
    </location>
</feature>
<dbReference type="InterPro" id="IPR035979">
    <property type="entry name" value="RBD_domain_sf"/>
</dbReference>
<evidence type="ECO:0000313" key="7">
    <source>
        <dbReference type="EMBL" id="ASF90242.1"/>
    </source>
</evidence>
<sequence>MAKTTSASSAPAKKTRTVKTSAAEQAKGKAPDAVLPKVAAVKVAAVKAASVKAVVAEVAAVEGDNQSPSKTSIRKAKKAKKLATAAAAAAPVVESEKAPVVESVKVPAVESVKAPVVEAVKVPVVEKVAAEAAVVEDKPLSKAAAKKAARAKAAAQKAVADKTVADESAKAVEEPKKVVEEPKKVVEEPKKVVKETKAVKAKAQPAAPKAVVEEKKEELKPAKAAAVKAEASAAKAQKRKVDAVVDEVVRPAAKVSKAKKGGKPAAPAPVAVAPVEVEVVVADDEDLDEGVVDAEDDDVIRGLETASEGGSDDEDSSDDEENFKDVPIRAEKLPTIAKDDKTVRARLDRAAKKPTDKTGTVYVGRIPHGFYEDQMKSYFTQFGDITRLRISRNKKTGASKHYAFIEFASAAVADIVADTMDNYLLDGHILKCKIVPQDKVHESLWIGANRKYRAVPQDQITRGLHNENKSEEQKRAIANKIMKRQNAQRRKLASLGIDYEFEGYTPSKKMGE</sequence>
<dbReference type="GO" id="GO:0003723">
    <property type="term" value="F:RNA binding"/>
    <property type="evidence" value="ECO:0007669"/>
    <property type="project" value="UniProtKB-UniRule"/>
</dbReference>
<feature type="region of interest" description="Disordered" evidence="5">
    <location>
        <begin position="194"/>
        <end position="214"/>
    </location>
</feature>
<gene>
    <name evidence="7" type="ORF">SPAR06313</name>
</gene>
<evidence type="ECO:0000256" key="5">
    <source>
        <dbReference type="SAM" id="MobiDB-lite"/>
    </source>
</evidence>
<feature type="compositionally biased region" description="Low complexity" evidence="5">
    <location>
        <begin position="201"/>
        <end position="210"/>
    </location>
</feature>
<feature type="compositionally biased region" description="Basic and acidic residues" evidence="5">
    <location>
        <begin position="159"/>
        <end position="177"/>
    </location>
</feature>
<name>A0A2D0XHZ8_9BASI</name>
<dbReference type="SMART" id="SM00360">
    <property type="entry name" value="RRM"/>
    <property type="match status" value="1"/>
</dbReference>
<organism evidence="7">
    <name type="scientific">Bartheletia paradoxa</name>
    <dbReference type="NCBI Taxonomy" id="669517"/>
    <lineage>
        <taxon>Eukaryota</taxon>
        <taxon>Fungi</taxon>
        <taxon>Dikarya</taxon>
        <taxon>Basidiomycota</taxon>
        <taxon>Agaricomycotina</taxon>
        <taxon>Bartheletiomycetes</taxon>
        <taxon>Bartheletiales</taxon>
        <taxon>Bartheletiaceae</taxon>
        <taxon>Bartheletia</taxon>
    </lineage>
</organism>
<feature type="compositionally biased region" description="Low complexity" evidence="5">
    <location>
        <begin position="1"/>
        <end position="12"/>
    </location>
</feature>
<dbReference type="Gene3D" id="3.30.70.330">
    <property type="match status" value="1"/>
</dbReference>
<dbReference type="GO" id="GO:0005730">
    <property type="term" value="C:nucleolus"/>
    <property type="evidence" value="ECO:0007669"/>
    <property type="project" value="UniProtKB-SubCell"/>
</dbReference>
<dbReference type="AlphaFoldDB" id="A0A2D0XHZ8"/>
<feature type="domain" description="RRM" evidence="6">
    <location>
        <begin position="359"/>
        <end position="437"/>
    </location>
</feature>
<evidence type="ECO:0000256" key="1">
    <source>
        <dbReference type="ARBA" id="ARBA00004604"/>
    </source>
</evidence>
<keyword evidence="3" id="KW-0539">Nucleus</keyword>
<feature type="region of interest" description="Disordered" evidence="5">
    <location>
        <begin position="304"/>
        <end position="325"/>
    </location>
</feature>
<dbReference type="Pfam" id="PF00076">
    <property type="entry name" value="RRM_1"/>
    <property type="match status" value="1"/>
</dbReference>
<accession>A0A2D0XHZ8</accession>
<dbReference type="InterPro" id="IPR012677">
    <property type="entry name" value="Nucleotide-bd_a/b_plait_sf"/>
</dbReference>
<comment type="subcellular location">
    <subcellularLocation>
        <location evidence="1">Nucleus</location>
        <location evidence="1">Nucleolus</location>
    </subcellularLocation>
</comment>